<sequence length="44" mass="4784">MGTMSCSPTFETTPCFVSVFISPKFSLETHPSLVEGERVECQSG</sequence>
<proteinExistence type="predicted"/>
<name>W2NIT3_PHYNI</name>
<accession>W2NIT3</accession>
<reference evidence="1" key="1">
    <citation type="submission" date="2013-11" db="EMBL/GenBank/DDBJ databases">
        <title>The Genome Sequence of Phytophthora parasitica IAC_01/95.</title>
        <authorList>
            <consortium name="The Broad Institute Genomics Platform"/>
            <person name="Russ C."/>
            <person name="Tyler B."/>
            <person name="Panabieres F."/>
            <person name="Shan W."/>
            <person name="Tripathy S."/>
            <person name="Grunwald N."/>
            <person name="Machado M."/>
            <person name="Johnson C.S."/>
            <person name="Arredondo F."/>
            <person name="Hong C."/>
            <person name="Coffey M."/>
            <person name="Young S.K."/>
            <person name="Zeng Q."/>
            <person name="Gargeya S."/>
            <person name="Fitzgerald M."/>
            <person name="Abouelleil A."/>
            <person name="Alvarado L."/>
            <person name="Chapman S.B."/>
            <person name="Gainer-Dewar J."/>
            <person name="Goldberg J."/>
            <person name="Griggs A."/>
            <person name="Gujja S."/>
            <person name="Hansen M."/>
            <person name="Howarth C."/>
            <person name="Imamovic A."/>
            <person name="Ireland A."/>
            <person name="Larimer J."/>
            <person name="McCowan C."/>
            <person name="Murphy C."/>
            <person name="Pearson M."/>
            <person name="Poon T.W."/>
            <person name="Priest M."/>
            <person name="Roberts A."/>
            <person name="Saif S."/>
            <person name="Shea T."/>
            <person name="Sykes S."/>
            <person name="Wortman J."/>
            <person name="Nusbaum C."/>
            <person name="Birren B."/>
        </authorList>
    </citation>
    <scope>NUCLEOTIDE SEQUENCE [LARGE SCALE GENOMIC DNA]</scope>
    <source>
        <strain evidence="1">IAC_01/95</strain>
    </source>
</reference>
<dbReference type="EMBL" id="KI692323">
    <property type="protein sequence ID" value="ETM48567.1"/>
    <property type="molecule type" value="Genomic_DNA"/>
</dbReference>
<organism evidence="1">
    <name type="scientific">Phytophthora nicotianae</name>
    <name type="common">Potato buckeye rot agent</name>
    <name type="synonym">Phytophthora parasitica</name>
    <dbReference type="NCBI Taxonomy" id="4792"/>
    <lineage>
        <taxon>Eukaryota</taxon>
        <taxon>Sar</taxon>
        <taxon>Stramenopiles</taxon>
        <taxon>Oomycota</taxon>
        <taxon>Peronosporomycetes</taxon>
        <taxon>Peronosporales</taxon>
        <taxon>Peronosporaceae</taxon>
        <taxon>Phytophthora</taxon>
    </lineage>
</organism>
<dbReference type="AlphaFoldDB" id="W2NIT3"/>
<gene>
    <name evidence="1" type="ORF">L914_06907</name>
</gene>
<evidence type="ECO:0000313" key="1">
    <source>
        <dbReference type="EMBL" id="ETM48567.1"/>
    </source>
</evidence>
<protein>
    <submittedName>
        <fullName evidence="1">Uncharacterized protein</fullName>
    </submittedName>
</protein>
<dbReference type="Proteomes" id="UP000054532">
    <property type="component" value="Unassembled WGS sequence"/>
</dbReference>